<dbReference type="PANTHER" id="PTHR24286:SF24">
    <property type="entry name" value="LANOSTEROL 14-ALPHA DEMETHYLASE"/>
    <property type="match status" value="1"/>
</dbReference>
<sequence>MRIYGTAVLAWGGTGVTGREAEDVSRDLADVVAGFGFRAPAYARAWRARTRLDAWARDLVRDARAGELDPAEGTALHTFARGAGRDLPVRVAAVDLLNFLRPTVAVSWLGTFAAMALAEHPDEAARLTGDGADAHLRAFADEVRRTSPFVPALTGIATTDFRTQQHWVREGDRIVLDVPGTNTHPGAWPWASEFRPSRFLEEQPGEYRFVPQGGGSLEGHRCPGEGVTTALLVVTLRHLARTGFTLTAGPVRTDRIPTLPRQLRISAVAPGGLRPLVPFP</sequence>
<keyword evidence="7" id="KW-0503">Monooxygenase</keyword>
<dbReference type="Gene3D" id="1.10.630.10">
    <property type="entry name" value="Cytochrome P450"/>
    <property type="match status" value="1"/>
</dbReference>
<comment type="cofactor">
    <cofactor evidence="1">
        <name>heme</name>
        <dbReference type="ChEBI" id="CHEBI:30413"/>
    </cofactor>
</comment>
<dbReference type="InterPro" id="IPR001128">
    <property type="entry name" value="Cyt_P450"/>
</dbReference>
<gene>
    <name evidence="8" type="ORF">L2K70_07285</name>
</gene>
<evidence type="ECO:0000256" key="7">
    <source>
        <dbReference type="ARBA" id="ARBA00023033"/>
    </source>
</evidence>
<evidence type="ECO:0000256" key="4">
    <source>
        <dbReference type="ARBA" id="ARBA00022723"/>
    </source>
</evidence>
<organism evidence="8 9">
    <name type="scientific">Nocardioides potassii</name>
    <dbReference type="NCBI Taxonomy" id="2911371"/>
    <lineage>
        <taxon>Bacteria</taxon>
        <taxon>Bacillati</taxon>
        <taxon>Actinomycetota</taxon>
        <taxon>Actinomycetes</taxon>
        <taxon>Propionibacteriales</taxon>
        <taxon>Nocardioidaceae</taxon>
        <taxon>Nocardioides</taxon>
    </lineage>
</organism>
<evidence type="ECO:0000313" key="8">
    <source>
        <dbReference type="EMBL" id="MCF6377403.1"/>
    </source>
</evidence>
<comment type="caution">
    <text evidence="8">The sequence shown here is derived from an EMBL/GenBank/DDBJ whole genome shotgun (WGS) entry which is preliminary data.</text>
</comment>
<dbReference type="RefSeq" id="WP_236400829.1">
    <property type="nucleotide sequence ID" value="NZ_JAKJHZ010000005.1"/>
</dbReference>
<keyword evidence="4" id="KW-0479">Metal-binding</keyword>
<keyword evidence="3" id="KW-0349">Heme</keyword>
<evidence type="ECO:0000313" key="9">
    <source>
        <dbReference type="Proteomes" id="UP001201161"/>
    </source>
</evidence>
<accession>A0ABS9HB98</accession>
<evidence type="ECO:0000256" key="5">
    <source>
        <dbReference type="ARBA" id="ARBA00023002"/>
    </source>
</evidence>
<dbReference type="InterPro" id="IPR036396">
    <property type="entry name" value="Cyt_P450_sf"/>
</dbReference>
<comment type="similarity">
    <text evidence="2">Belongs to the cytochrome P450 family.</text>
</comment>
<keyword evidence="5" id="KW-0560">Oxidoreductase</keyword>
<evidence type="ECO:0000256" key="1">
    <source>
        <dbReference type="ARBA" id="ARBA00001971"/>
    </source>
</evidence>
<reference evidence="8 9" key="1">
    <citation type="submission" date="2022-01" db="EMBL/GenBank/DDBJ databases">
        <title>Nocardioides sp. nov., an actinomycete isolated from mining soil.</title>
        <authorList>
            <person name="Liu L."/>
        </authorList>
    </citation>
    <scope>NUCLEOTIDE SEQUENCE [LARGE SCALE GENOMIC DNA]</scope>
    <source>
        <strain evidence="8 9">KLBMP 9356</strain>
    </source>
</reference>
<evidence type="ECO:0000256" key="6">
    <source>
        <dbReference type="ARBA" id="ARBA00023004"/>
    </source>
</evidence>
<keyword evidence="6" id="KW-0408">Iron</keyword>
<protein>
    <submittedName>
        <fullName evidence="8">Cytochrome P450</fullName>
    </submittedName>
</protein>
<dbReference type="PANTHER" id="PTHR24286">
    <property type="entry name" value="CYTOCHROME P450 26"/>
    <property type="match status" value="1"/>
</dbReference>
<dbReference type="EMBL" id="JAKJHZ010000005">
    <property type="protein sequence ID" value="MCF6377403.1"/>
    <property type="molecule type" value="Genomic_DNA"/>
</dbReference>
<proteinExistence type="inferred from homology"/>
<evidence type="ECO:0000256" key="3">
    <source>
        <dbReference type="ARBA" id="ARBA00022617"/>
    </source>
</evidence>
<dbReference type="SUPFAM" id="SSF48264">
    <property type="entry name" value="Cytochrome P450"/>
    <property type="match status" value="1"/>
</dbReference>
<dbReference type="Proteomes" id="UP001201161">
    <property type="component" value="Unassembled WGS sequence"/>
</dbReference>
<name>A0ABS9HB98_9ACTN</name>
<keyword evidence="9" id="KW-1185">Reference proteome</keyword>
<dbReference type="Pfam" id="PF00067">
    <property type="entry name" value="p450"/>
    <property type="match status" value="1"/>
</dbReference>
<evidence type="ECO:0000256" key="2">
    <source>
        <dbReference type="ARBA" id="ARBA00010617"/>
    </source>
</evidence>